<evidence type="ECO:0000256" key="1">
    <source>
        <dbReference type="SAM" id="MobiDB-lite"/>
    </source>
</evidence>
<dbReference type="RefSeq" id="WP_147426701.1">
    <property type="nucleotide sequence ID" value="NZ_RBZV01000007.1"/>
</dbReference>
<protein>
    <submittedName>
        <fullName evidence="2">Uncharacterized protein</fullName>
    </submittedName>
</protein>
<dbReference type="EMBL" id="RBZV01000007">
    <property type="protein sequence ID" value="RKP46471.1"/>
    <property type="molecule type" value="Genomic_DNA"/>
</dbReference>
<gene>
    <name evidence="2" type="ORF">D7S89_17775</name>
</gene>
<accession>A0A494X9X5</accession>
<dbReference type="OrthoDB" id="9111805at2"/>
<feature type="region of interest" description="Disordered" evidence="1">
    <location>
        <begin position="220"/>
        <end position="241"/>
    </location>
</feature>
<evidence type="ECO:0000313" key="2">
    <source>
        <dbReference type="EMBL" id="RKP46471.1"/>
    </source>
</evidence>
<proteinExistence type="predicted"/>
<name>A0A494X9X5_9BURK</name>
<dbReference type="Proteomes" id="UP000280434">
    <property type="component" value="Unassembled WGS sequence"/>
</dbReference>
<sequence>MDATPGLLDQSISAVLAAVGRGLPLHATLSDEIVRYFMVTPPANNLRMQDLRGAADMRFQTLYGESVVPWQVVADWQADLPFLACAVPQRVLDALRAAATAERGRLISVTPAFAAAWNDLRRDISSDAWLATLSGGTLTLGVIAGSVQPRLVAVRTLVLQDTYGSTDTLCDEVARAALLENVPPPALLHIHGQSSVALQSRSASPAQSIVARACVADIGESGHSSDGVPAPANFVQNGATT</sequence>
<reference evidence="2 3" key="1">
    <citation type="submission" date="2018-10" db="EMBL/GenBank/DDBJ databases">
        <title>Paraburkholderia sp. 7MK8-2, isolated from soil.</title>
        <authorList>
            <person name="Gao Z.-H."/>
            <person name="Qiu L.-H."/>
        </authorList>
    </citation>
    <scope>NUCLEOTIDE SEQUENCE [LARGE SCALE GENOMIC DNA]</scope>
    <source>
        <strain evidence="2 3">7MK8-2</strain>
    </source>
</reference>
<organism evidence="2 3">
    <name type="scientific">Trinickia fusca</name>
    <dbReference type="NCBI Taxonomy" id="2419777"/>
    <lineage>
        <taxon>Bacteria</taxon>
        <taxon>Pseudomonadati</taxon>
        <taxon>Pseudomonadota</taxon>
        <taxon>Betaproteobacteria</taxon>
        <taxon>Burkholderiales</taxon>
        <taxon>Burkholderiaceae</taxon>
        <taxon>Trinickia</taxon>
    </lineage>
</organism>
<keyword evidence="3" id="KW-1185">Reference proteome</keyword>
<dbReference type="AlphaFoldDB" id="A0A494X9X5"/>
<evidence type="ECO:0000313" key="3">
    <source>
        <dbReference type="Proteomes" id="UP000280434"/>
    </source>
</evidence>
<comment type="caution">
    <text evidence="2">The sequence shown here is derived from an EMBL/GenBank/DDBJ whole genome shotgun (WGS) entry which is preliminary data.</text>
</comment>